<proteinExistence type="predicted"/>
<evidence type="ECO:0000313" key="2">
    <source>
        <dbReference type="Proteomes" id="UP000000311"/>
    </source>
</evidence>
<keyword evidence="2" id="KW-1185">Reference proteome</keyword>
<dbReference type="AlphaFoldDB" id="E2AHC3"/>
<protein>
    <submittedName>
        <fullName evidence="1">Uncharacterized protein</fullName>
    </submittedName>
</protein>
<dbReference type="EMBL" id="GL439483">
    <property type="protein sequence ID" value="EFN67240.1"/>
    <property type="molecule type" value="Genomic_DNA"/>
</dbReference>
<reference evidence="1 2" key="1">
    <citation type="journal article" date="2010" name="Science">
        <title>Genomic comparison of the ants Camponotus floridanus and Harpegnathos saltator.</title>
        <authorList>
            <person name="Bonasio R."/>
            <person name="Zhang G."/>
            <person name="Ye C."/>
            <person name="Mutti N.S."/>
            <person name="Fang X."/>
            <person name="Qin N."/>
            <person name="Donahue G."/>
            <person name="Yang P."/>
            <person name="Li Q."/>
            <person name="Li C."/>
            <person name="Zhang P."/>
            <person name="Huang Z."/>
            <person name="Berger S.L."/>
            <person name="Reinberg D."/>
            <person name="Wang J."/>
            <person name="Liebig J."/>
        </authorList>
    </citation>
    <scope>NUCLEOTIDE SEQUENCE [LARGE SCALE GENOMIC DNA]</scope>
    <source>
        <strain evidence="2">C129</strain>
    </source>
</reference>
<gene>
    <name evidence="1" type="ORF">EAG_09114</name>
</gene>
<evidence type="ECO:0000313" key="1">
    <source>
        <dbReference type="EMBL" id="EFN67240.1"/>
    </source>
</evidence>
<accession>E2AHC3</accession>
<organism evidence="2">
    <name type="scientific">Camponotus floridanus</name>
    <name type="common">Florida carpenter ant</name>
    <dbReference type="NCBI Taxonomy" id="104421"/>
    <lineage>
        <taxon>Eukaryota</taxon>
        <taxon>Metazoa</taxon>
        <taxon>Ecdysozoa</taxon>
        <taxon>Arthropoda</taxon>
        <taxon>Hexapoda</taxon>
        <taxon>Insecta</taxon>
        <taxon>Pterygota</taxon>
        <taxon>Neoptera</taxon>
        <taxon>Endopterygota</taxon>
        <taxon>Hymenoptera</taxon>
        <taxon>Apocrita</taxon>
        <taxon>Aculeata</taxon>
        <taxon>Formicoidea</taxon>
        <taxon>Formicidae</taxon>
        <taxon>Formicinae</taxon>
        <taxon>Camponotus</taxon>
    </lineage>
</organism>
<sequence>MGIGGSACIPYVYTCTVYIMLYFTTEEIKFGENHKLTVKCSSASSGYSLILSATKYNGGYRQMVAVLEGDIFICKIRILFSVASETDEILVGSSLFRHKTESFISRLVKDKRSVFEQPILEVAVKMPSVNKYTFAVSGNRAEITDLLLDDEHTLHNSDSAKGVKARKVWKSDKSDELATRMKRTQICTKQCVNLTAKKQKRSSVGERGE</sequence>
<name>E2AHC3_CAMFO</name>
<dbReference type="InParanoid" id="E2AHC3"/>
<dbReference type="Proteomes" id="UP000000311">
    <property type="component" value="Unassembled WGS sequence"/>
</dbReference>